<dbReference type="Pfam" id="PF02673">
    <property type="entry name" value="BacA"/>
    <property type="match status" value="1"/>
</dbReference>
<dbReference type="GO" id="GO:0005886">
    <property type="term" value="C:plasma membrane"/>
    <property type="evidence" value="ECO:0007669"/>
    <property type="project" value="UniProtKB-SubCell"/>
</dbReference>
<keyword evidence="8 14" id="KW-1133">Transmembrane helix</keyword>
<dbReference type="EC" id="3.6.1.27" evidence="3 14"/>
<dbReference type="GO" id="GO:0071555">
    <property type="term" value="P:cell wall organization"/>
    <property type="evidence" value="ECO:0007669"/>
    <property type="project" value="UniProtKB-KW"/>
</dbReference>
<dbReference type="InterPro" id="IPR003824">
    <property type="entry name" value="UppP"/>
</dbReference>
<keyword evidence="14" id="KW-0133">Cell shape</keyword>
<feature type="transmembrane region" description="Helical" evidence="14">
    <location>
        <begin position="84"/>
        <end position="102"/>
    </location>
</feature>
<evidence type="ECO:0000256" key="8">
    <source>
        <dbReference type="ARBA" id="ARBA00022989"/>
    </source>
</evidence>
<feature type="transmembrane region" description="Helical" evidence="14">
    <location>
        <begin position="248"/>
        <end position="265"/>
    </location>
</feature>
<evidence type="ECO:0000256" key="10">
    <source>
        <dbReference type="ARBA" id="ARBA00023251"/>
    </source>
</evidence>
<feature type="transmembrane region" description="Helical" evidence="14">
    <location>
        <begin position="182"/>
        <end position="200"/>
    </location>
</feature>
<feature type="transmembrane region" description="Helical" evidence="14">
    <location>
        <begin position="109"/>
        <end position="129"/>
    </location>
</feature>
<name>A0A7K3WSS2_9FLAO</name>
<dbReference type="GO" id="GO:0046677">
    <property type="term" value="P:response to antibiotic"/>
    <property type="evidence" value="ECO:0007669"/>
    <property type="project" value="UniProtKB-UniRule"/>
</dbReference>
<dbReference type="GO" id="GO:0009252">
    <property type="term" value="P:peptidoglycan biosynthetic process"/>
    <property type="evidence" value="ECO:0007669"/>
    <property type="project" value="UniProtKB-KW"/>
</dbReference>
<dbReference type="Proteomes" id="UP000486602">
    <property type="component" value="Unassembled WGS sequence"/>
</dbReference>
<evidence type="ECO:0000256" key="9">
    <source>
        <dbReference type="ARBA" id="ARBA00023136"/>
    </source>
</evidence>
<keyword evidence="16" id="KW-1185">Reference proteome</keyword>
<evidence type="ECO:0000256" key="3">
    <source>
        <dbReference type="ARBA" id="ARBA00012374"/>
    </source>
</evidence>
<evidence type="ECO:0000313" key="16">
    <source>
        <dbReference type="Proteomes" id="UP000486602"/>
    </source>
</evidence>
<evidence type="ECO:0000256" key="14">
    <source>
        <dbReference type="HAMAP-Rule" id="MF_01006"/>
    </source>
</evidence>
<sequence>MSILEAIILGIIQGLTEFLPVSSSGHLELAKVIFGQEGIAEESMLFTIVLHGATALSTVVVFRNEIADIFKGLFKFEWNAETKFAAFILVSMIPVFIIGMLFRKEIESLFTGNIILVGAALIFTAILLYSTTRIPIQKDGKLTFKRALLIGVAQAVAVLPGVSRSGSTISVALLAGVSRERAAKFSFLMVLPVIFGAMILDFKDFIEVQPDRSIDNYSLLAGFVAAFIAGLFACSWMIKIVKRSKLDYFAYYCFAIGLIALIYGIL</sequence>
<keyword evidence="5 14" id="KW-1003">Cell membrane</keyword>
<evidence type="ECO:0000256" key="2">
    <source>
        <dbReference type="ARBA" id="ARBA00010621"/>
    </source>
</evidence>
<proteinExistence type="inferred from homology"/>
<dbReference type="EMBL" id="JAAGVY010000028">
    <property type="protein sequence ID" value="NEN24578.1"/>
    <property type="molecule type" value="Genomic_DNA"/>
</dbReference>
<dbReference type="GO" id="GO:0008360">
    <property type="term" value="P:regulation of cell shape"/>
    <property type="evidence" value="ECO:0007669"/>
    <property type="project" value="UniProtKB-KW"/>
</dbReference>
<feature type="transmembrane region" description="Helical" evidence="14">
    <location>
        <begin position="149"/>
        <end position="175"/>
    </location>
</feature>
<comment type="miscellaneous">
    <text evidence="14">Bacitracin is thought to be involved in the inhibition of peptidoglycan synthesis by sequestering undecaprenyl diphosphate, thereby reducing the pool of lipid carrier available.</text>
</comment>
<accession>A0A7K3WSS2</accession>
<evidence type="ECO:0000256" key="1">
    <source>
        <dbReference type="ARBA" id="ARBA00004651"/>
    </source>
</evidence>
<evidence type="ECO:0000256" key="13">
    <source>
        <dbReference type="ARBA" id="ARBA00047594"/>
    </source>
</evidence>
<keyword evidence="14" id="KW-0961">Cell wall biogenesis/degradation</keyword>
<dbReference type="GO" id="GO:0050380">
    <property type="term" value="F:undecaprenyl-diphosphatase activity"/>
    <property type="evidence" value="ECO:0007669"/>
    <property type="project" value="UniProtKB-UniRule"/>
</dbReference>
<comment type="subcellular location">
    <subcellularLocation>
        <location evidence="1 14">Cell membrane</location>
        <topology evidence="1 14">Multi-pass membrane protein</topology>
    </subcellularLocation>
</comment>
<keyword evidence="10 14" id="KW-0046">Antibiotic resistance</keyword>
<evidence type="ECO:0000256" key="11">
    <source>
        <dbReference type="ARBA" id="ARBA00032707"/>
    </source>
</evidence>
<evidence type="ECO:0000256" key="4">
    <source>
        <dbReference type="ARBA" id="ARBA00021581"/>
    </source>
</evidence>
<evidence type="ECO:0000256" key="5">
    <source>
        <dbReference type="ARBA" id="ARBA00022475"/>
    </source>
</evidence>
<dbReference type="PANTHER" id="PTHR30622">
    <property type="entry name" value="UNDECAPRENYL-DIPHOSPHATASE"/>
    <property type="match status" value="1"/>
</dbReference>
<comment type="catalytic activity">
    <reaction evidence="13 14">
        <text>di-trans,octa-cis-undecaprenyl diphosphate + H2O = di-trans,octa-cis-undecaprenyl phosphate + phosphate + H(+)</text>
        <dbReference type="Rhea" id="RHEA:28094"/>
        <dbReference type="ChEBI" id="CHEBI:15377"/>
        <dbReference type="ChEBI" id="CHEBI:15378"/>
        <dbReference type="ChEBI" id="CHEBI:43474"/>
        <dbReference type="ChEBI" id="CHEBI:58405"/>
        <dbReference type="ChEBI" id="CHEBI:60392"/>
        <dbReference type="EC" id="3.6.1.27"/>
    </reaction>
</comment>
<dbReference type="RefSeq" id="WP_163285971.1">
    <property type="nucleotide sequence ID" value="NZ_JAAGVY010000028.1"/>
</dbReference>
<dbReference type="HAMAP" id="MF_01006">
    <property type="entry name" value="Undec_diphosphatase"/>
    <property type="match status" value="1"/>
</dbReference>
<protein>
    <recommendedName>
        <fullName evidence="4 14">Undecaprenyl-diphosphatase</fullName>
        <ecNumber evidence="3 14">3.6.1.27</ecNumber>
    </recommendedName>
    <alternativeName>
        <fullName evidence="12 14">Bacitracin resistance protein</fullName>
    </alternativeName>
    <alternativeName>
        <fullName evidence="11 14">Undecaprenyl pyrophosphate phosphatase</fullName>
    </alternativeName>
</protein>
<keyword evidence="9 14" id="KW-0472">Membrane</keyword>
<keyword evidence="7 14" id="KW-0378">Hydrolase</keyword>
<keyword evidence="6 14" id="KW-0812">Transmembrane</keyword>
<organism evidence="15 16">
    <name type="scientific">Cryomorpha ignava</name>
    <dbReference type="NCBI Taxonomy" id="101383"/>
    <lineage>
        <taxon>Bacteria</taxon>
        <taxon>Pseudomonadati</taxon>
        <taxon>Bacteroidota</taxon>
        <taxon>Flavobacteriia</taxon>
        <taxon>Flavobacteriales</taxon>
        <taxon>Cryomorphaceae</taxon>
        <taxon>Cryomorpha</taxon>
    </lineage>
</organism>
<keyword evidence="14" id="KW-0573">Peptidoglycan synthesis</keyword>
<comment type="caution">
    <text evidence="15">The sequence shown here is derived from an EMBL/GenBank/DDBJ whole genome shotgun (WGS) entry which is preliminary data.</text>
</comment>
<comment type="similarity">
    <text evidence="2 14">Belongs to the UppP family.</text>
</comment>
<evidence type="ECO:0000256" key="12">
    <source>
        <dbReference type="ARBA" id="ARBA00032932"/>
    </source>
</evidence>
<dbReference type="PANTHER" id="PTHR30622:SF2">
    <property type="entry name" value="UNDECAPRENYL-DIPHOSPHATASE"/>
    <property type="match status" value="1"/>
</dbReference>
<reference evidence="15 16" key="1">
    <citation type="submission" date="2020-02" db="EMBL/GenBank/DDBJ databases">
        <title>Out from the shadows clarifying the taxonomy of the family Cryomorphaceae and related taxa by utilizing the GTDB taxonomic framework.</title>
        <authorList>
            <person name="Bowman J.P."/>
        </authorList>
    </citation>
    <scope>NUCLEOTIDE SEQUENCE [LARGE SCALE GENOMIC DNA]</scope>
    <source>
        <strain evidence="15 16">QSSC 1-22</strain>
    </source>
</reference>
<gene>
    <name evidence="14" type="primary">uppP</name>
    <name evidence="15" type="ORF">G3O08_13805</name>
</gene>
<evidence type="ECO:0000256" key="7">
    <source>
        <dbReference type="ARBA" id="ARBA00022801"/>
    </source>
</evidence>
<evidence type="ECO:0000256" key="6">
    <source>
        <dbReference type="ARBA" id="ARBA00022692"/>
    </source>
</evidence>
<feature type="transmembrane region" description="Helical" evidence="14">
    <location>
        <begin position="220"/>
        <end position="241"/>
    </location>
</feature>
<dbReference type="AlphaFoldDB" id="A0A7K3WSS2"/>
<evidence type="ECO:0000313" key="15">
    <source>
        <dbReference type="EMBL" id="NEN24578.1"/>
    </source>
</evidence>
<comment type="function">
    <text evidence="14">Catalyzes the dephosphorylation of undecaprenyl diphosphate (UPP). Confers resistance to bacitracin.</text>
</comment>